<proteinExistence type="predicted"/>
<comment type="caution">
    <text evidence="2">The sequence shown here is derived from an EMBL/GenBank/DDBJ whole genome shotgun (WGS) entry which is preliminary data.</text>
</comment>
<dbReference type="GeneID" id="98122542"/>
<dbReference type="Proteomes" id="UP001600064">
    <property type="component" value="Unassembled WGS sequence"/>
</dbReference>
<feature type="chain" id="PRO_5046342839" description="Neurofilament medium polypeptide protein" evidence="1">
    <location>
        <begin position="20"/>
        <end position="149"/>
    </location>
</feature>
<evidence type="ECO:0000256" key="1">
    <source>
        <dbReference type="SAM" id="SignalP"/>
    </source>
</evidence>
<keyword evidence="1" id="KW-0732">Signal</keyword>
<name>A0ABR4DGN9_9PEZI</name>
<evidence type="ECO:0000313" key="2">
    <source>
        <dbReference type="EMBL" id="KAL2269525.1"/>
    </source>
</evidence>
<evidence type="ECO:0008006" key="4">
    <source>
        <dbReference type="Google" id="ProtNLM"/>
    </source>
</evidence>
<organism evidence="2 3">
    <name type="scientific">Remersonia thermophila</name>
    <dbReference type="NCBI Taxonomy" id="72144"/>
    <lineage>
        <taxon>Eukaryota</taxon>
        <taxon>Fungi</taxon>
        <taxon>Dikarya</taxon>
        <taxon>Ascomycota</taxon>
        <taxon>Pezizomycotina</taxon>
        <taxon>Sordariomycetes</taxon>
        <taxon>Sordariomycetidae</taxon>
        <taxon>Sordariales</taxon>
        <taxon>Sordariales incertae sedis</taxon>
        <taxon>Remersonia</taxon>
    </lineage>
</organism>
<evidence type="ECO:0000313" key="3">
    <source>
        <dbReference type="Proteomes" id="UP001600064"/>
    </source>
</evidence>
<accession>A0ABR4DGN9</accession>
<reference evidence="2 3" key="1">
    <citation type="journal article" date="2024" name="Commun. Biol.">
        <title>Comparative genomic analysis of thermophilic fungi reveals convergent evolutionary adaptations and gene losses.</title>
        <authorList>
            <person name="Steindorff A.S."/>
            <person name="Aguilar-Pontes M.V."/>
            <person name="Robinson A.J."/>
            <person name="Andreopoulos B."/>
            <person name="LaButti K."/>
            <person name="Kuo A."/>
            <person name="Mondo S."/>
            <person name="Riley R."/>
            <person name="Otillar R."/>
            <person name="Haridas S."/>
            <person name="Lipzen A."/>
            <person name="Grimwood J."/>
            <person name="Schmutz J."/>
            <person name="Clum A."/>
            <person name="Reid I.D."/>
            <person name="Moisan M.C."/>
            <person name="Butler G."/>
            <person name="Nguyen T.T.M."/>
            <person name="Dewar K."/>
            <person name="Conant G."/>
            <person name="Drula E."/>
            <person name="Henrissat B."/>
            <person name="Hansel C."/>
            <person name="Singer S."/>
            <person name="Hutchinson M.I."/>
            <person name="de Vries R.P."/>
            <person name="Natvig D.O."/>
            <person name="Powell A.J."/>
            <person name="Tsang A."/>
            <person name="Grigoriev I.V."/>
        </authorList>
    </citation>
    <scope>NUCLEOTIDE SEQUENCE [LARGE SCALE GENOMIC DNA]</scope>
    <source>
        <strain evidence="2 3">ATCC 22073</strain>
    </source>
</reference>
<protein>
    <recommendedName>
        <fullName evidence="4">Neurofilament medium polypeptide protein</fullName>
    </recommendedName>
</protein>
<sequence length="149" mass="15811">MRLPLAAVGIFFCSTVASASQYANDANLVLNAAGVLLPRQNGRLSLQAFTGALGGAPASPIIKSDDPERPFEVDGDTFNDFESAANRACDNQKNVCANLANNGTGNFKVGDCDLQNEQCKSAARAATVREFPEAVLVDSNDEFDFFCDP</sequence>
<dbReference type="RefSeq" id="XP_070868249.1">
    <property type="nucleotide sequence ID" value="XM_071007898.1"/>
</dbReference>
<feature type="signal peptide" evidence="1">
    <location>
        <begin position="1"/>
        <end position="19"/>
    </location>
</feature>
<keyword evidence="3" id="KW-1185">Reference proteome</keyword>
<gene>
    <name evidence="2" type="ORF">VTJ83DRAFT_1709</name>
</gene>
<dbReference type="EMBL" id="JAZGUE010000002">
    <property type="protein sequence ID" value="KAL2269525.1"/>
    <property type="molecule type" value="Genomic_DNA"/>
</dbReference>